<evidence type="ECO:0000313" key="6">
    <source>
        <dbReference type="EMBL" id="CAF3778457.1"/>
    </source>
</evidence>
<dbReference type="EMBL" id="CAJOBF010000232">
    <property type="protein sequence ID" value="CAF3778457.1"/>
    <property type="molecule type" value="Genomic_DNA"/>
</dbReference>
<dbReference type="Proteomes" id="UP000663856">
    <property type="component" value="Unassembled WGS sequence"/>
</dbReference>
<dbReference type="PANTHER" id="PTHR12783">
    <property type="entry name" value="RALA BINDING PROTEIN 1 RALBP1"/>
    <property type="match status" value="1"/>
</dbReference>
<dbReference type="PANTHER" id="PTHR12783:SF5">
    <property type="entry name" value="RALA-BINDING PROTEIN 1"/>
    <property type="match status" value="1"/>
</dbReference>
<dbReference type="GO" id="GO:0031267">
    <property type="term" value="F:small GTPase binding"/>
    <property type="evidence" value="ECO:0007669"/>
    <property type="project" value="InterPro"/>
</dbReference>
<reference evidence="4" key="1">
    <citation type="submission" date="2021-02" db="EMBL/GenBank/DDBJ databases">
        <authorList>
            <person name="Nowell W R."/>
        </authorList>
    </citation>
    <scope>NUCLEOTIDE SEQUENCE</scope>
</reference>
<feature type="compositionally biased region" description="Basic and acidic residues" evidence="2">
    <location>
        <begin position="1"/>
        <end position="11"/>
    </location>
</feature>
<feature type="region of interest" description="Disordered" evidence="2">
    <location>
        <begin position="340"/>
        <end position="363"/>
    </location>
</feature>
<dbReference type="Proteomes" id="UP000663842">
    <property type="component" value="Unassembled WGS sequence"/>
</dbReference>
<dbReference type="Pfam" id="PF01722">
    <property type="entry name" value="BolA"/>
    <property type="match status" value="1"/>
</dbReference>
<dbReference type="InterPro" id="IPR008936">
    <property type="entry name" value="Rho_GTPase_activation_prot"/>
</dbReference>
<dbReference type="PROSITE" id="PS50238">
    <property type="entry name" value="RHOGAP"/>
    <property type="match status" value="1"/>
</dbReference>
<name>A0A816PSK4_9BILA</name>
<feature type="compositionally biased region" description="Polar residues" evidence="2">
    <location>
        <begin position="343"/>
        <end position="358"/>
    </location>
</feature>
<evidence type="ECO:0000313" key="7">
    <source>
        <dbReference type="EMBL" id="CAF3828157.1"/>
    </source>
</evidence>
<organism evidence="4 8">
    <name type="scientific">Rotaria magnacalcarata</name>
    <dbReference type="NCBI Taxonomy" id="392030"/>
    <lineage>
        <taxon>Eukaryota</taxon>
        <taxon>Metazoa</taxon>
        <taxon>Spiralia</taxon>
        <taxon>Gnathifera</taxon>
        <taxon>Rotifera</taxon>
        <taxon>Eurotatoria</taxon>
        <taxon>Bdelloidea</taxon>
        <taxon>Philodinida</taxon>
        <taxon>Philodinidae</taxon>
        <taxon>Rotaria</taxon>
    </lineage>
</organism>
<dbReference type="Gene3D" id="3.30.300.90">
    <property type="entry name" value="BolA-like"/>
    <property type="match status" value="1"/>
</dbReference>
<dbReference type="Gene3D" id="1.10.555.10">
    <property type="entry name" value="Rho GTPase activation protein"/>
    <property type="match status" value="1"/>
</dbReference>
<proteinExistence type="predicted"/>
<dbReference type="Proteomes" id="UP000663887">
    <property type="component" value="Unassembled WGS sequence"/>
</dbReference>
<dbReference type="SMART" id="SM00324">
    <property type="entry name" value="RhoGAP"/>
    <property type="match status" value="1"/>
</dbReference>
<dbReference type="InterPro" id="IPR036065">
    <property type="entry name" value="BolA-like_sf"/>
</dbReference>
<dbReference type="SUPFAM" id="SSF48350">
    <property type="entry name" value="GTPase activation domain, GAP"/>
    <property type="match status" value="1"/>
</dbReference>
<feature type="region of interest" description="Disordered" evidence="2">
    <location>
        <begin position="1"/>
        <end position="21"/>
    </location>
</feature>
<evidence type="ECO:0000313" key="9">
    <source>
        <dbReference type="Proteomes" id="UP000663866"/>
    </source>
</evidence>
<evidence type="ECO:0000256" key="1">
    <source>
        <dbReference type="SAM" id="Coils"/>
    </source>
</evidence>
<feature type="compositionally biased region" description="Basic and acidic residues" evidence="2">
    <location>
        <begin position="76"/>
        <end position="98"/>
    </location>
</feature>
<keyword evidence="9" id="KW-1185">Reference proteome</keyword>
<dbReference type="Pfam" id="PF00620">
    <property type="entry name" value="RhoGAP"/>
    <property type="match status" value="1"/>
</dbReference>
<feature type="region of interest" description="Disordered" evidence="2">
    <location>
        <begin position="525"/>
        <end position="549"/>
    </location>
</feature>
<accession>A0A816PSK4</accession>
<protein>
    <recommendedName>
        <fullName evidence="3">Rho-GAP domain-containing protein</fullName>
    </recommendedName>
</protein>
<evidence type="ECO:0000313" key="5">
    <source>
        <dbReference type="EMBL" id="CAF2135177.1"/>
    </source>
</evidence>
<gene>
    <name evidence="7" type="ORF">OVN521_LOCUS5480</name>
    <name evidence="6" type="ORF">UXM345_LOCUS3551</name>
    <name evidence="4" type="ORF">WKI299_LOCUS10428</name>
    <name evidence="5" type="ORF">XDN619_LOCUS25680</name>
</gene>
<dbReference type="Proteomes" id="UP000663866">
    <property type="component" value="Unassembled WGS sequence"/>
</dbReference>
<dbReference type="InterPro" id="IPR000198">
    <property type="entry name" value="RhoGAP_dom"/>
</dbReference>
<dbReference type="GO" id="GO:0007264">
    <property type="term" value="P:small GTPase-mediated signal transduction"/>
    <property type="evidence" value="ECO:0007669"/>
    <property type="project" value="InterPro"/>
</dbReference>
<feature type="region of interest" description="Disordered" evidence="2">
    <location>
        <begin position="427"/>
        <end position="467"/>
    </location>
</feature>
<dbReference type="SUPFAM" id="SSF82657">
    <property type="entry name" value="BolA-like"/>
    <property type="match status" value="1"/>
</dbReference>
<evidence type="ECO:0000256" key="2">
    <source>
        <dbReference type="SAM" id="MobiDB-lite"/>
    </source>
</evidence>
<dbReference type="GO" id="GO:0005096">
    <property type="term" value="F:GTPase activator activity"/>
    <property type="evidence" value="ECO:0007669"/>
    <property type="project" value="InterPro"/>
</dbReference>
<dbReference type="InterPro" id="IPR002634">
    <property type="entry name" value="BolA"/>
</dbReference>
<feature type="region of interest" description="Disordered" evidence="2">
    <location>
        <begin position="70"/>
        <end position="101"/>
    </location>
</feature>
<dbReference type="EMBL" id="CAJOBG010000546">
    <property type="protein sequence ID" value="CAF3828157.1"/>
    <property type="molecule type" value="Genomic_DNA"/>
</dbReference>
<dbReference type="CDD" id="cd00159">
    <property type="entry name" value="RhoGAP"/>
    <property type="match status" value="1"/>
</dbReference>
<feature type="domain" description="Rho-GAP" evidence="3">
    <location>
        <begin position="117"/>
        <end position="296"/>
    </location>
</feature>
<keyword evidence="1" id="KW-0175">Coiled coil</keyword>
<evidence type="ECO:0000313" key="4">
    <source>
        <dbReference type="EMBL" id="CAF2052540.1"/>
    </source>
</evidence>
<dbReference type="EMBL" id="CAJNRG010011792">
    <property type="protein sequence ID" value="CAF2135177.1"/>
    <property type="molecule type" value="Genomic_DNA"/>
</dbReference>
<evidence type="ECO:0000313" key="8">
    <source>
        <dbReference type="Proteomes" id="UP000663856"/>
    </source>
</evidence>
<sequence length="734" mass="82650">MSTLSDDRDPTEGDDERDRKRKLFSTKTLISKEKSSTFLIGTEASEEALTTAQDFKSLLRPKKKNGFKLIKTKTKVASDQKERRSSLKDEKRKSKANRDSVASTVGLVEQLRLIMGLSLEEAAKHNPLQNDDLSVPRFLVDCINIIEQAHPQDSVYRQEPVKIKQPADLENALKQPLTPAFAVSLLKRFLKELPEQLIPTELSSAIFKIINDPGHDANRFSEIRNLLQKFPKSNRDTIRLLFLHLHDVIHQSHAMSPTPTSSKSGESSFIFGSIAALIKSKDRTVKYLIQHATDLFDRPQSSRGSLNKNVSRSSLHSETIEELEAELAKQETLLNKMHEDMQKSQPVSSTYGTTTPTNVDKDKEEQLWTQQRLVTALKRKIKQETRRLQQNRLSSFLEHSAATAASVSLPESTTSHQPEVILIVNKREETSKTQQTPVSHDETPKLSNIPISPKPVRQREQSGVETDDDELISHIHKILDSNAGVPEEELLKEKIAEARILARLKAIYNSFMAEKENFTKLEQQMNEKSSDLPTTNPTMTATAENDASSNQTVDILQELLSTIKQNNQLETKIEAIKRNIDNENERIEDLCIELRFGRLSSKIHLNNNTNPPLSPTTPSATTNIQVTKLNQASLNLFRFASINTSSSSSSKSEAETVLNDVLKVRFPNARLIDVKDTSAGCGASYEIVVVTDEFANMRMVNQHRLVSEALRKQLPNIHSIRIFTGTDEKQFLDS</sequence>
<feature type="coiled-coil region" evidence="1">
    <location>
        <begin position="559"/>
        <end position="593"/>
    </location>
</feature>
<dbReference type="InterPro" id="IPR039767">
    <property type="entry name" value="RALBP1"/>
</dbReference>
<comment type="caution">
    <text evidence="4">The sequence shown here is derived from an EMBL/GenBank/DDBJ whole genome shotgun (WGS) entry which is preliminary data.</text>
</comment>
<dbReference type="EMBL" id="CAJNRF010003614">
    <property type="protein sequence ID" value="CAF2052540.1"/>
    <property type="molecule type" value="Genomic_DNA"/>
</dbReference>
<dbReference type="AlphaFoldDB" id="A0A816PSK4"/>
<dbReference type="Gene3D" id="1.20.58.90">
    <property type="match status" value="1"/>
</dbReference>
<evidence type="ECO:0000259" key="3">
    <source>
        <dbReference type="PROSITE" id="PS50238"/>
    </source>
</evidence>
<feature type="coiled-coil region" evidence="1">
    <location>
        <begin position="313"/>
        <end position="340"/>
    </location>
</feature>